<dbReference type="PRINTS" id="PR00111">
    <property type="entry name" value="ABHYDROLASE"/>
</dbReference>
<gene>
    <name evidence="3" type="ORF">FBZ87_10149</name>
</gene>
<dbReference type="PANTHER" id="PTHR43798">
    <property type="entry name" value="MONOACYLGLYCEROL LIPASE"/>
    <property type="match status" value="1"/>
</dbReference>
<dbReference type="GO" id="GO:0003824">
    <property type="term" value="F:catalytic activity"/>
    <property type="evidence" value="ECO:0007669"/>
    <property type="project" value="InterPro"/>
</dbReference>
<dbReference type="PRINTS" id="PR00412">
    <property type="entry name" value="EPOXHYDRLASE"/>
</dbReference>
<organism evidence="3 4">
    <name type="scientific">Nitrospirillum amazonense</name>
    <dbReference type="NCBI Taxonomy" id="28077"/>
    <lineage>
        <taxon>Bacteria</taxon>
        <taxon>Pseudomonadati</taxon>
        <taxon>Pseudomonadota</taxon>
        <taxon>Alphaproteobacteria</taxon>
        <taxon>Rhodospirillales</taxon>
        <taxon>Azospirillaceae</taxon>
        <taxon>Nitrospirillum</taxon>
    </lineage>
</organism>
<dbReference type="SUPFAM" id="SSF53474">
    <property type="entry name" value="alpha/beta-Hydrolases"/>
    <property type="match status" value="1"/>
</dbReference>
<dbReference type="Proteomes" id="UP000320516">
    <property type="component" value="Unassembled WGS sequence"/>
</dbReference>
<evidence type="ECO:0000313" key="4">
    <source>
        <dbReference type="Proteomes" id="UP000320516"/>
    </source>
</evidence>
<dbReference type="InterPro" id="IPR050266">
    <property type="entry name" value="AB_hydrolase_sf"/>
</dbReference>
<reference evidence="3 4" key="1">
    <citation type="submission" date="2019-06" db="EMBL/GenBank/DDBJ databases">
        <title>Genomic Encyclopedia of Type Strains, Phase IV (KMG-V): Genome sequencing to study the core and pangenomes of soil and plant-associated prokaryotes.</title>
        <authorList>
            <person name="Whitman W."/>
        </authorList>
    </citation>
    <scope>NUCLEOTIDE SEQUENCE [LARGE SCALE GENOMIC DNA]</scope>
    <source>
        <strain evidence="3 4">BR 12005</strain>
    </source>
</reference>
<dbReference type="AlphaFoldDB" id="A0A560KGC4"/>
<evidence type="ECO:0000259" key="2">
    <source>
        <dbReference type="Pfam" id="PF12697"/>
    </source>
</evidence>
<proteinExistence type="predicted"/>
<name>A0A560KGC4_9PROT</name>
<dbReference type="Gene3D" id="3.40.50.1820">
    <property type="entry name" value="alpha/beta hydrolase"/>
    <property type="match status" value="1"/>
</dbReference>
<dbReference type="EMBL" id="VITV01000001">
    <property type="protein sequence ID" value="TWB82348.1"/>
    <property type="molecule type" value="Genomic_DNA"/>
</dbReference>
<dbReference type="PANTHER" id="PTHR43798:SF33">
    <property type="entry name" value="HYDROLASE, PUTATIVE (AFU_ORTHOLOGUE AFUA_2G14860)-RELATED"/>
    <property type="match status" value="1"/>
</dbReference>
<protein>
    <submittedName>
        <fullName evidence="3">Pimeloyl-ACP methyl ester carboxylesterase</fullName>
    </submittedName>
</protein>
<dbReference type="InterPro" id="IPR000073">
    <property type="entry name" value="AB_hydrolase_1"/>
</dbReference>
<keyword evidence="1" id="KW-0732">Signal</keyword>
<accession>A0A560KGC4</accession>
<dbReference type="InterPro" id="IPR029058">
    <property type="entry name" value="AB_hydrolase_fold"/>
</dbReference>
<dbReference type="Pfam" id="PF12697">
    <property type="entry name" value="Abhydrolase_6"/>
    <property type="match status" value="1"/>
</dbReference>
<dbReference type="RefSeq" id="WP_246134162.1">
    <property type="nucleotide sequence ID" value="NZ_VITV01000001.1"/>
</dbReference>
<sequence>MRRLIPLILAAALAASPAVSTTAGASSTVAPAAAEPIGIALEGWPYPFPVSYFEFQVKGQTLRQAYMDVAPAGKPNGRVALLFHGRNFPASYWDKVIRAFTADGYRVIATDQIGFGKSSKPDLPYSFDFFAANSAALLDSLGIKQVDLVGHSMGGMLAARFTRTYPERVRRLVLEAPVGLEDYRLTVPPVSDAFLYDREYALTADAYRDFLKNTYSLSVPVAEIEPFVGLRERLKASGEYPRWVTSFIKSYQMIHDQPVVHEYPLIATPTLFIMGSADHNAPGKPYTTKNLGAGMGRNADNADNAKAIAASMLNAQVVVFDGVGHLVHLERPEDFNRTALGFLDR</sequence>
<feature type="signal peptide" evidence="1">
    <location>
        <begin position="1"/>
        <end position="25"/>
    </location>
</feature>
<dbReference type="GO" id="GO:0016020">
    <property type="term" value="C:membrane"/>
    <property type="evidence" value="ECO:0007669"/>
    <property type="project" value="TreeGrafter"/>
</dbReference>
<evidence type="ECO:0000256" key="1">
    <source>
        <dbReference type="SAM" id="SignalP"/>
    </source>
</evidence>
<feature type="domain" description="AB hydrolase-1" evidence="2">
    <location>
        <begin position="81"/>
        <end position="337"/>
    </location>
</feature>
<comment type="caution">
    <text evidence="3">The sequence shown here is derived from an EMBL/GenBank/DDBJ whole genome shotgun (WGS) entry which is preliminary data.</text>
</comment>
<feature type="chain" id="PRO_5022185501" evidence="1">
    <location>
        <begin position="26"/>
        <end position="345"/>
    </location>
</feature>
<evidence type="ECO:0000313" key="3">
    <source>
        <dbReference type="EMBL" id="TWB82348.1"/>
    </source>
</evidence>
<dbReference type="InterPro" id="IPR000639">
    <property type="entry name" value="Epox_hydrolase-like"/>
</dbReference>